<protein>
    <recommendedName>
        <fullName evidence="9">Coiled-coil domain-containing protein 47</fullName>
    </recommendedName>
</protein>
<gene>
    <name evidence="7" type="ORF">KP509_04G018600</name>
</gene>
<dbReference type="GO" id="GO:0032469">
    <property type="term" value="P:endoplasmic reticulum calcium ion homeostasis"/>
    <property type="evidence" value="ECO:0007669"/>
    <property type="project" value="InterPro"/>
</dbReference>
<organism evidence="7 8">
    <name type="scientific">Ceratopteris richardii</name>
    <name type="common">Triangle waterfern</name>
    <dbReference type="NCBI Taxonomy" id="49495"/>
    <lineage>
        <taxon>Eukaryota</taxon>
        <taxon>Viridiplantae</taxon>
        <taxon>Streptophyta</taxon>
        <taxon>Embryophyta</taxon>
        <taxon>Tracheophyta</taxon>
        <taxon>Polypodiopsida</taxon>
        <taxon>Polypodiidae</taxon>
        <taxon>Polypodiales</taxon>
        <taxon>Pteridineae</taxon>
        <taxon>Pteridaceae</taxon>
        <taxon>Parkerioideae</taxon>
        <taxon>Ceratopteris</taxon>
    </lineage>
</organism>
<dbReference type="OrthoDB" id="10039147at2759"/>
<evidence type="ECO:0000256" key="2">
    <source>
        <dbReference type="ARBA" id="ARBA00022692"/>
    </source>
</evidence>
<keyword evidence="2 6" id="KW-0812">Transmembrane</keyword>
<dbReference type="EMBL" id="CM035409">
    <property type="protein sequence ID" value="KAH7438521.1"/>
    <property type="molecule type" value="Genomic_DNA"/>
</dbReference>
<evidence type="ECO:0000256" key="6">
    <source>
        <dbReference type="SAM" id="Phobius"/>
    </source>
</evidence>
<evidence type="ECO:0008006" key="9">
    <source>
        <dbReference type="Google" id="ProtNLM"/>
    </source>
</evidence>
<dbReference type="Pfam" id="PF07946">
    <property type="entry name" value="CCDC47"/>
    <property type="match status" value="1"/>
</dbReference>
<dbReference type="OMA" id="MHLVRDM"/>
<dbReference type="GO" id="GO:0005783">
    <property type="term" value="C:endoplasmic reticulum"/>
    <property type="evidence" value="ECO:0007669"/>
    <property type="project" value="InterPro"/>
</dbReference>
<dbReference type="PANTHER" id="PTHR12883">
    <property type="entry name" value="ADIPOCYTE-SPECIFIC PROTEIN 4-RELATED"/>
    <property type="match status" value="1"/>
</dbReference>
<evidence type="ECO:0000313" key="7">
    <source>
        <dbReference type="EMBL" id="KAH7438521.1"/>
    </source>
</evidence>
<dbReference type="InterPro" id="IPR012879">
    <property type="entry name" value="CCDC47"/>
</dbReference>
<keyword evidence="4 6" id="KW-0472">Membrane</keyword>
<evidence type="ECO:0000256" key="1">
    <source>
        <dbReference type="ARBA" id="ARBA00004167"/>
    </source>
</evidence>
<feature type="region of interest" description="Disordered" evidence="5">
    <location>
        <begin position="60"/>
        <end position="132"/>
    </location>
</feature>
<feature type="compositionally biased region" description="Acidic residues" evidence="5">
    <location>
        <begin position="60"/>
        <end position="69"/>
    </location>
</feature>
<feature type="region of interest" description="Disordered" evidence="5">
    <location>
        <begin position="463"/>
        <end position="482"/>
    </location>
</feature>
<dbReference type="GO" id="GO:0005509">
    <property type="term" value="F:calcium ion binding"/>
    <property type="evidence" value="ECO:0007669"/>
    <property type="project" value="InterPro"/>
</dbReference>
<dbReference type="GO" id="GO:0016020">
    <property type="term" value="C:membrane"/>
    <property type="evidence" value="ECO:0007669"/>
    <property type="project" value="UniProtKB-SubCell"/>
</dbReference>
<comment type="subcellular location">
    <subcellularLocation>
        <location evidence="1">Membrane</location>
        <topology evidence="1">Single-pass membrane protein</topology>
    </subcellularLocation>
</comment>
<dbReference type="PANTHER" id="PTHR12883:SF0">
    <property type="entry name" value="PAT COMPLEX SUBUNIT CCDC47"/>
    <property type="match status" value="1"/>
</dbReference>
<accession>A0A8T2UQN4</accession>
<comment type="caution">
    <text evidence="7">The sequence shown here is derived from an EMBL/GenBank/DDBJ whole genome shotgun (WGS) entry which is preliminary data.</text>
</comment>
<feature type="transmembrane region" description="Helical" evidence="6">
    <location>
        <begin position="182"/>
        <end position="201"/>
    </location>
</feature>
<evidence type="ECO:0000256" key="4">
    <source>
        <dbReference type="ARBA" id="ARBA00023136"/>
    </source>
</evidence>
<dbReference type="Proteomes" id="UP000825935">
    <property type="component" value="Chromosome 4"/>
</dbReference>
<evidence type="ECO:0000256" key="5">
    <source>
        <dbReference type="SAM" id="MobiDB-lite"/>
    </source>
</evidence>
<evidence type="ECO:0000256" key="3">
    <source>
        <dbReference type="ARBA" id="ARBA00022989"/>
    </source>
</evidence>
<proteinExistence type="predicted"/>
<reference evidence="7" key="1">
    <citation type="submission" date="2021-08" db="EMBL/GenBank/DDBJ databases">
        <title>WGS assembly of Ceratopteris richardii.</title>
        <authorList>
            <person name="Marchant D.B."/>
            <person name="Chen G."/>
            <person name="Jenkins J."/>
            <person name="Shu S."/>
            <person name="Leebens-Mack J."/>
            <person name="Grimwood J."/>
            <person name="Schmutz J."/>
            <person name="Soltis P."/>
            <person name="Soltis D."/>
            <person name="Chen Z.-H."/>
        </authorList>
    </citation>
    <scope>NUCLEOTIDE SEQUENCE</scope>
    <source>
        <strain evidence="7">Whitten #5841</strain>
        <tissue evidence="7">Leaf</tissue>
    </source>
</reference>
<dbReference type="AlphaFoldDB" id="A0A8T2UQN4"/>
<keyword evidence="3 6" id="KW-1133">Transmembrane helix</keyword>
<keyword evidence="8" id="KW-1185">Reference proteome</keyword>
<evidence type="ECO:0000313" key="8">
    <source>
        <dbReference type="Proteomes" id="UP000825935"/>
    </source>
</evidence>
<name>A0A8T2UQN4_CERRI</name>
<sequence length="506" mass="57480">MVVTRRSSCVTTLFGSWTMDRLWWWLALLSLVALLGQEIVRTSAIALVTASISDFEGFGDEGEEVEEEPILVVPLPPTQRRPDFETDRGPSPPPNAAISPESPETSAQSAERTEPLQPVESMSPSSPKPLYRNEYWDEDEFEGLPEEYPQPHTASEQDVSVVQSASLPTPLKDTPRAGLRKFIVEICCTLFLIFFAIAYFVGKKENEKIALAWIAAYACKDGILDKNFSLMGVTAEPDAPLLSKEGQTIFKFYASGRRYCRGLLATMDLQCRHDLITCMWYLVSPRKDEMTIDVFMNDENMEPITFALSRKKNVKAMLKDCKDLQTYAGTQVQRTGLSEELVAITEFRDLAYDFVTETLLDQVFGDKAFRKIGKYFISMHFTDDFPSGTHKRMLQFKFAIPPVNRMGEMSQLIALVPYYIDLLGRYKLSPQLRAKADAARAKVAHEAFKEAQTARQEALQKMKEEKRRALENSGSKLTMEALRKREEKQRLRLMKKAMPRIKVSRA</sequence>